<reference evidence="2 3" key="1">
    <citation type="submission" date="2015-08" db="EMBL/GenBank/DDBJ databases">
        <authorList>
            <person name="Babu N.S."/>
            <person name="Beckwith C.J."/>
            <person name="Beseler K.G."/>
            <person name="Brison A."/>
            <person name="Carone J.V."/>
            <person name="Caskin T.P."/>
            <person name="Diamond M."/>
            <person name="Durham M.E."/>
            <person name="Foxe J.M."/>
            <person name="Go M."/>
            <person name="Henderson B.A."/>
            <person name="Jones I.B."/>
            <person name="McGettigan J.A."/>
            <person name="Micheletti S.J."/>
            <person name="Nasrallah M.E."/>
            <person name="Ortiz D."/>
            <person name="Piller C.R."/>
            <person name="Privatt S.R."/>
            <person name="Schneider S.L."/>
            <person name="Sharp S."/>
            <person name="Smith T.C."/>
            <person name="Stanton J.D."/>
            <person name="Ullery H.E."/>
            <person name="Wilson R.J."/>
            <person name="Serrano M.G."/>
            <person name="Buck G."/>
            <person name="Lee V."/>
            <person name="Wang Y."/>
            <person name="Carvalho R."/>
            <person name="Voegtly L."/>
            <person name="Shi R."/>
            <person name="Duckworth R."/>
            <person name="Johnson A."/>
            <person name="Loviza R."/>
            <person name="Walstead R."/>
            <person name="Shah Z."/>
            <person name="Kiflezghi M."/>
            <person name="Wade K."/>
            <person name="Ball S.L."/>
            <person name="Bradley K.W."/>
            <person name="Asai D.J."/>
            <person name="Bowman C.A."/>
            <person name="Russell D.A."/>
            <person name="Pope W.H."/>
            <person name="Jacobs-Sera D."/>
            <person name="Hendrix R.W."/>
            <person name="Hatfull G.F."/>
        </authorList>
    </citation>
    <scope>NUCLEOTIDE SEQUENCE [LARGE SCALE GENOMIC DNA]</scope>
    <source>
        <strain evidence="2 3">DSM 27648</strain>
    </source>
</reference>
<evidence type="ECO:0000313" key="3">
    <source>
        <dbReference type="Proteomes" id="UP000064967"/>
    </source>
</evidence>
<dbReference type="AlphaFoldDB" id="A0A0K1PJ50"/>
<organism evidence="2 3">
    <name type="scientific">Labilithrix luteola</name>
    <dbReference type="NCBI Taxonomy" id="1391654"/>
    <lineage>
        <taxon>Bacteria</taxon>
        <taxon>Pseudomonadati</taxon>
        <taxon>Myxococcota</taxon>
        <taxon>Polyangia</taxon>
        <taxon>Polyangiales</taxon>
        <taxon>Labilitrichaceae</taxon>
        <taxon>Labilithrix</taxon>
    </lineage>
</organism>
<dbReference type="GO" id="GO:0046464">
    <property type="term" value="P:acylglycerol catabolic process"/>
    <property type="evidence" value="ECO:0007669"/>
    <property type="project" value="TreeGrafter"/>
</dbReference>
<dbReference type="InterPro" id="IPR029058">
    <property type="entry name" value="AB_hydrolase_fold"/>
</dbReference>
<dbReference type="Gene3D" id="3.40.50.1820">
    <property type="entry name" value="alpha/beta hydrolase"/>
    <property type="match status" value="1"/>
</dbReference>
<gene>
    <name evidence="2" type="ORF">AKJ09_00211</name>
</gene>
<dbReference type="KEGG" id="llu:AKJ09_00211"/>
<dbReference type="InterPro" id="IPR050266">
    <property type="entry name" value="AB_hydrolase_sf"/>
</dbReference>
<dbReference type="PRINTS" id="PR00111">
    <property type="entry name" value="ABHYDROLASE"/>
</dbReference>
<dbReference type="Proteomes" id="UP000064967">
    <property type="component" value="Chromosome"/>
</dbReference>
<evidence type="ECO:0000259" key="1">
    <source>
        <dbReference type="Pfam" id="PF00561"/>
    </source>
</evidence>
<accession>A0A0K1PJ50</accession>
<name>A0A0K1PJ50_9BACT</name>
<dbReference type="PANTHER" id="PTHR43798:SF33">
    <property type="entry name" value="HYDROLASE, PUTATIVE (AFU_ORTHOLOGUE AFUA_2G14860)-RELATED"/>
    <property type="match status" value="1"/>
</dbReference>
<dbReference type="InterPro" id="IPR000073">
    <property type="entry name" value="AB_hydrolase_1"/>
</dbReference>
<dbReference type="GO" id="GO:0016020">
    <property type="term" value="C:membrane"/>
    <property type="evidence" value="ECO:0007669"/>
    <property type="project" value="TreeGrafter"/>
</dbReference>
<evidence type="ECO:0000313" key="2">
    <source>
        <dbReference type="EMBL" id="AKU93547.1"/>
    </source>
</evidence>
<dbReference type="PANTHER" id="PTHR43798">
    <property type="entry name" value="MONOACYLGLYCEROL LIPASE"/>
    <property type="match status" value="1"/>
</dbReference>
<dbReference type="GO" id="GO:0047372">
    <property type="term" value="F:monoacylglycerol lipase activity"/>
    <property type="evidence" value="ECO:0007669"/>
    <property type="project" value="TreeGrafter"/>
</dbReference>
<keyword evidence="2" id="KW-0378">Hydrolase</keyword>
<feature type="domain" description="AB hydrolase-1" evidence="1">
    <location>
        <begin position="15"/>
        <end position="237"/>
    </location>
</feature>
<dbReference type="Pfam" id="PF00561">
    <property type="entry name" value="Abhydrolase_1"/>
    <property type="match status" value="1"/>
</dbReference>
<dbReference type="STRING" id="1391654.AKJ09_00211"/>
<dbReference type="SUPFAM" id="SSF53474">
    <property type="entry name" value="alpha/beta-Hydrolases"/>
    <property type="match status" value="1"/>
</dbReference>
<protein>
    <submittedName>
        <fullName evidence="2">Hydrolase, alpha/beta fold family</fullName>
    </submittedName>
</protein>
<sequence>MSMSPAVQRSDDQKPALLMLHGFALDARMWRRQVEVFSDEFRIVTVDLPGFGAQARDVGEVSPAEEVGRAMDAAGLTSAHVLAASFGAAVATDFALRFPRRVQSLSFVGPQLLGRRLGIESWNRCVSLASDGDITTAAEVWLDDPLYLGLRHDEDLFEEVRQIVLDYGGAHWTGRVTSSWLDADPAPRLKELQTPALIMSGEGDLPSFLQMAEAYAKSLPRARREIVQGAGHMVNLEVPDHFNAVVYDFLQSLSR</sequence>
<proteinExistence type="predicted"/>
<keyword evidence="3" id="KW-1185">Reference proteome</keyword>
<dbReference type="EMBL" id="CP012333">
    <property type="protein sequence ID" value="AKU93547.1"/>
    <property type="molecule type" value="Genomic_DNA"/>
</dbReference>